<sequence>ESPFLPPGSKAKEKTLGPSETRHTKPLSSSQRACRRRPLRQWRPGESWWAAGRSKALFSEFPEVCICFSAEPNKAAGHESVRKNSQAIRWNCKCRGLLLRGRVPATGARAGRRKKRFKGNCRTMRPRTGDQFFFRIGIPLCSCVYPRQLPSRRNRNSWEKISRCAAIESRQGR</sequence>
<dbReference type="Proteomes" id="UP000221165">
    <property type="component" value="Unassembled WGS sequence"/>
</dbReference>
<gene>
    <name evidence="2" type="ORF">CSUI_000970</name>
</gene>
<name>A0A2C6LC36_9APIC</name>
<dbReference type="AlphaFoldDB" id="A0A2C6LC36"/>
<feature type="non-terminal residue" evidence="2">
    <location>
        <position position="1"/>
    </location>
</feature>
<evidence type="ECO:0000256" key="1">
    <source>
        <dbReference type="SAM" id="MobiDB-lite"/>
    </source>
</evidence>
<comment type="caution">
    <text evidence="2">The sequence shown here is derived from an EMBL/GenBank/DDBJ whole genome shotgun (WGS) entry which is preliminary data.</text>
</comment>
<keyword evidence="3" id="KW-1185">Reference proteome</keyword>
<reference evidence="2 3" key="1">
    <citation type="journal article" date="2017" name="Int. J. Parasitol.">
        <title>The genome of the protozoan parasite Cystoisospora suis and a reverse vaccinology approach to identify vaccine candidates.</title>
        <authorList>
            <person name="Palmieri N."/>
            <person name="Shrestha A."/>
            <person name="Ruttkowski B."/>
            <person name="Beck T."/>
            <person name="Vogl C."/>
            <person name="Tomley F."/>
            <person name="Blake D.P."/>
            <person name="Joachim A."/>
        </authorList>
    </citation>
    <scope>NUCLEOTIDE SEQUENCE [LARGE SCALE GENOMIC DNA]</scope>
    <source>
        <strain evidence="2 3">Wien I</strain>
    </source>
</reference>
<dbReference type="EMBL" id="MIGC01000378">
    <property type="protein sequence ID" value="PHJ25189.1"/>
    <property type="molecule type" value="Genomic_DNA"/>
</dbReference>
<feature type="region of interest" description="Disordered" evidence="1">
    <location>
        <begin position="1"/>
        <end position="38"/>
    </location>
</feature>
<dbReference type="VEuPathDB" id="ToxoDB:CSUI_000970"/>
<evidence type="ECO:0000313" key="2">
    <source>
        <dbReference type="EMBL" id="PHJ25189.1"/>
    </source>
</evidence>
<proteinExistence type="predicted"/>
<evidence type="ECO:0000313" key="3">
    <source>
        <dbReference type="Proteomes" id="UP000221165"/>
    </source>
</evidence>
<protein>
    <submittedName>
        <fullName evidence="2">Uncharacterized protein</fullName>
    </submittedName>
</protein>
<dbReference type="GeneID" id="94424387"/>
<dbReference type="RefSeq" id="XP_067926861.1">
    <property type="nucleotide sequence ID" value="XM_068061176.1"/>
</dbReference>
<accession>A0A2C6LC36</accession>
<feature type="compositionally biased region" description="Basic and acidic residues" evidence="1">
    <location>
        <begin position="10"/>
        <end position="23"/>
    </location>
</feature>
<organism evidence="2 3">
    <name type="scientific">Cystoisospora suis</name>
    <dbReference type="NCBI Taxonomy" id="483139"/>
    <lineage>
        <taxon>Eukaryota</taxon>
        <taxon>Sar</taxon>
        <taxon>Alveolata</taxon>
        <taxon>Apicomplexa</taxon>
        <taxon>Conoidasida</taxon>
        <taxon>Coccidia</taxon>
        <taxon>Eucoccidiorida</taxon>
        <taxon>Eimeriorina</taxon>
        <taxon>Sarcocystidae</taxon>
        <taxon>Cystoisospora</taxon>
    </lineage>
</organism>